<protein>
    <submittedName>
        <fullName evidence="1">Uncharacterized protein</fullName>
    </submittedName>
</protein>
<keyword evidence="2" id="KW-1185">Reference proteome</keyword>
<dbReference type="Proteomes" id="UP001476798">
    <property type="component" value="Unassembled WGS sequence"/>
</dbReference>
<organism evidence="1 2">
    <name type="scientific">Goodea atripinnis</name>
    <dbReference type="NCBI Taxonomy" id="208336"/>
    <lineage>
        <taxon>Eukaryota</taxon>
        <taxon>Metazoa</taxon>
        <taxon>Chordata</taxon>
        <taxon>Craniata</taxon>
        <taxon>Vertebrata</taxon>
        <taxon>Euteleostomi</taxon>
        <taxon>Actinopterygii</taxon>
        <taxon>Neopterygii</taxon>
        <taxon>Teleostei</taxon>
        <taxon>Neoteleostei</taxon>
        <taxon>Acanthomorphata</taxon>
        <taxon>Ovalentaria</taxon>
        <taxon>Atherinomorphae</taxon>
        <taxon>Cyprinodontiformes</taxon>
        <taxon>Goodeidae</taxon>
        <taxon>Goodea</taxon>
    </lineage>
</organism>
<comment type="caution">
    <text evidence="1">The sequence shown here is derived from an EMBL/GenBank/DDBJ whole genome shotgun (WGS) entry which is preliminary data.</text>
</comment>
<proteinExistence type="predicted"/>
<evidence type="ECO:0000313" key="1">
    <source>
        <dbReference type="EMBL" id="MEQ2177053.1"/>
    </source>
</evidence>
<name>A0ABV0P096_9TELE</name>
<accession>A0ABV0P096</accession>
<reference evidence="1 2" key="1">
    <citation type="submission" date="2021-06" db="EMBL/GenBank/DDBJ databases">
        <authorList>
            <person name="Palmer J.M."/>
        </authorList>
    </citation>
    <scope>NUCLEOTIDE SEQUENCE [LARGE SCALE GENOMIC DNA]</scope>
    <source>
        <strain evidence="1 2">GA_2019</strain>
        <tissue evidence="1">Muscle</tissue>
    </source>
</reference>
<dbReference type="EMBL" id="JAHRIO010059325">
    <property type="protein sequence ID" value="MEQ2177053.1"/>
    <property type="molecule type" value="Genomic_DNA"/>
</dbReference>
<sequence length="140" mass="16740">MPHRYSIGFRSGDMLDSVSLARQWSSWRCAWGRYHVVPAAQFFRREEIMLCFSMSHTCLHSWFPLKNCNFPLPTALMQQQQNNRLPLEVWKSVEFIFSIFQLFISIGKIKFEFGQRFEFPDFLTHYVKTKNLHSSKSFFN</sequence>
<evidence type="ECO:0000313" key="2">
    <source>
        <dbReference type="Proteomes" id="UP001476798"/>
    </source>
</evidence>
<gene>
    <name evidence="1" type="ORF">GOODEAATRI_034569</name>
</gene>